<proteinExistence type="predicted"/>
<evidence type="ECO:0000256" key="1">
    <source>
        <dbReference type="SAM" id="Phobius"/>
    </source>
</evidence>
<dbReference type="HOGENOM" id="CLU_2608301_0_0_1"/>
<dbReference type="InParanoid" id="E3NJS7"/>
<dbReference type="EMBL" id="DS268756">
    <property type="protein sequence ID" value="EFP01135.1"/>
    <property type="molecule type" value="Genomic_DNA"/>
</dbReference>
<keyword evidence="1" id="KW-0472">Membrane</keyword>
<protein>
    <submittedName>
        <fullName evidence="2">Uncharacterized protein</fullName>
    </submittedName>
</protein>
<dbReference type="STRING" id="31234.E3NJS7"/>
<evidence type="ECO:0000313" key="3">
    <source>
        <dbReference type="Proteomes" id="UP000008281"/>
    </source>
</evidence>
<dbReference type="OrthoDB" id="6435638at2759"/>
<feature type="transmembrane region" description="Helical" evidence="1">
    <location>
        <begin position="20"/>
        <end position="44"/>
    </location>
</feature>
<keyword evidence="1" id="KW-1133">Transmembrane helix</keyword>
<dbReference type="Proteomes" id="UP000008281">
    <property type="component" value="Unassembled WGS sequence"/>
</dbReference>
<sequence length="79" mass="8824">MVNCSRSQPPDVSANSSVLSIVFIYLALFMFAFIGNVTMFLILCRRELPFNSMSNTTDGHDSAEAVWRGAAFSKRRRSS</sequence>
<organism evidence="3">
    <name type="scientific">Caenorhabditis remanei</name>
    <name type="common">Caenorhabditis vulgaris</name>
    <dbReference type="NCBI Taxonomy" id="31234"/>
    <lineage>
        <taxon>Eukaryota</taxon>
        <taxon>Metazoa</taxon>
        <taxon>Ecdysozoa</taxon>
        <taxon>Nematoda</taxon>
        <taxon>Chromadorea</taxon>
        <taxon>Rhabditida</taxon>
        <taxon>Rhabditina</taxon>
        <taxon>Rhabditomorpha</taxon>
        <taxon>Rhabditoidea</taxon>
        <taxon>Rhabditidae</taxon>
        <taxon>Peloderinae</taxon>
        <taxon>Caenorhabditis</taxon>
    </lineage>
</organism>
<dbReference type="AlphaFoldDB" id="E3NJS7"/>
<name>E3NJS7_CAERE</name>
<keyword evidence="3" id="KW-1185">Reference proteome</keyword>
<dbReference type="eggNOG" id="KOG3656">
    <property type="taxonomic scope" value="Eukaryota"/>
</dbReference>
<evidence type="ECO:0000313" key="2">
    <source>
        <dbReference type="EMBL" id="EFP01135.1"/>
    </source>
</evidence>
<gene>
    <name evidence="2" type="ORF">CRE_20078</name>
</gene>
<accession>E3NJS7</accession>
<reference evidence="2" key="1">
    <citation type="submission" date="2007-07" db="EMBL/GenBank/DDBJ databases">
        <title>PCAP assembly of the Caenorhabditis remanei genome.</title>
        <authorList>
            <consortium name="The Caenorhabditis remanei Sequencing Consortium"/>
            <person name="Wilson R.K."/>
        </authorList>
    </citation>
    <scope>NUCLEOTIDE SEQUENCE [LARGE SCALE GENOMIC DNA]</scope>
    <source>
        <strain evidence="2">PB4641</strain>
    </source>
</reference>
<keyword evidence="1" id="KW-0812">Transmembrane</keyword>